<organism evidence="1 2">
    <name type="scientific">Albibacterium profundi</name>
    <dbReference type="NCBI Taxonomy" id="3134906"/>
    <lineage>
        <taxon>Bacteria</taxon>
        <taxon>Pseudomonadati</taxon>
        <taxon>Bacteroidota</taxon>
        <taxon>Sphingobacteriia</taxon>
        <taxon>Sphingobacteriales</taxon>
        <taxon>Sphingobacteriaceae</taxon>
        <taxon>Albibacterium</taxon>
    </lineage>
</organism>
<evidence type="ECO:0000313" key="1">
    <source>
        <dbReference type="EMBL" id="MFB5946122.1"/>
    </source>
</evidence>
<dbReference type="RefSeq" id="WP_375557651.1">
    <property type="nucleotide sequence ID" value="NZ_JBBVGT010000002.1"/>
</dbReference>
<gene>
    <name evidence="1" type="ORF">WKR92_09785</name>
</gene>
<accession>A0ABV5CF09</accession>
<name>A0ABV5CF09_9SPHI</name>
<dbReference type="EMBL" id="JBBVGT010000002">
    <property type="protein sequence ID" value="MFB5946122.1"/>
    <property type="molecule type" value="Genomic_DNA"/>
</dbReference>
<sequence length="107" mass="12413">MVSKYQYPYILQISIINPSTKDENGNWSEETESWVNLCRCRDEAGKGKKVTDSDNTIHEYTFLIQKPEGVEPIKKGTKVRVMEGNVKRAEGTVIYSRKDKFHSRTWV</sequence>
<protein>
    <submittedName>
        <fullName evidence="1">Uncharacterized protein</fullName>
    </submittedName>
</protein>
<evidence type="ECO:0000313" key="2">
    <source>
        <dbReference type="Proteomes" id="UP001580928"/>
    </source>
</evidence>
<keyword evidence="2" id="KW-1185">Reference proteome</keyword>
<dbReference type="Proteomes" id="UP001580928">
    <property type="component" value="Unassembled WGS sequence"/>
</dbReference>
<reference evidence="1 2" key="1">
    <citation type="submission" date="2024-04" db="EMBL/GenBank/DDBJ databases">
        <title>Albibacterium profundi sp. nov., isolated from sediment of the Challenger Deep of Mariana Trench.</title>
        <authorList>
            <person name="Wang Y."/>
        </authorList>
    </citation>
    <scope>NUCLEOTIDE SEQUENCE [LARGE SCALE GENOMIC DNA]</scope>
    <source>
        <strain evidence="1 2">RHL897</strain>
    </source>
</reference>
<comment type="caution">
    <text evidence="1">The sequence shown here is derived from an EMBL/GenBank/DDBJ whole genome shotgun (WGS) entry which is preliminary data.</text>
</comment>
<proteinExistence type="predicted"/>